<keyword evidence="3" id="KW-0408">Iron</keyword>
<accession>A0A4R8WF89</accession>
<dbReference type="GO" id="GO:0051537">
    <property type="term" value="F:2 iron, 2 sulfur cluster binding"/>
    <property type="evidence" value="ECO:0007669"/>
    <property type="project" value="UniProtKB-KW"/>
</dbReference>
<keyword evidence="2" id="KW-0479">Metal-binding</keyword>
<feature type="domain" description="Iron-binding zinc finger CDGSH type" evidence="6">
    <location>
        <begin position="59"/>
        <end position="93"/>
    </location>
</feature>
<dbReference type="AlphaFoldDB" id="A0A4R8WF89"/>
<comment type="caution">
    <text evidence="7">The sequence shown here is derived from an EMBL/GenBank/DDBJ whole genome shotgun (WGS) entry which is preliminary data.</text>
</comment>
<proteinExistence type="predicted"/>
<dbReference type="InterPro" id="IPR018967">
    <property type="entry name" value="FeS-contain_CDGSH-typ"/>
</dbReference>
<dbReference type="Gene3D" id="3.40.5.90">
    <property type="entry name" value="CDGSH iron-sulfur domain, mitoNEET-type"/>
    <property type="match status" value="1"/>
</dbReference>
<evidence type="ECO:0000256" key="5">
    <source>
        <dbReference type="SAM" id="MobiDB-lite"/>
    </source>
</evidence>
<dbReference type="GO" id="GO:0005737">
    <property type="term" value="C:cytoplasm"/>
    <property type="evidence" value="ECO:0007669"/>
    <property type="project" value="UniProtKB-ARBA"/>
</dbReference>
<dbReference type="GO" id="GO:0046872">
    <property type="term" value="F:metal ion binding"/>
    <property type="evidence" value="ECO:0007669"/>
    <property type="project" value="UniProtKB-KW"/>
</dbReference>
<name>A0A4R8WF89_9MICO</name>
<dbReference type="Pfam" id="PF09360">
    <property type="entry name" value="zf-CDGSH"/>
    <property type="match status" value="1"/>
</dbReference>
<evidence type="ECO:0000256" key="1">
    <source>
        <dbReference type="ARBA" id="ARBA00022714"/>
    </source>
</evidence>
<dbReference type="Proteomes" id="UP000297643">
    <property type="component" value="Unassembled WGS sequence"/>
</dbReference>
<evidence type="ECO:0000256" key="3">
    <source>
        <dbReference type="ARBA" id="ARBA00023004"/>
    </source>
</evidence>
<keyword evidence="8" id="KW-1185">Reference proteome</keyword>
<dbReference type="InterPro" id="IPR042216">
    <property type="entry name" value="MitoNEET_CISD"/>
</dbReference>
<evidence type="ECO:0000313" key="7">
    <source>
        <dbReference type="EMBL" id="TFC08093.1"/>
    </source>
</evidence>
<dbReference type="EMBL" id="SOFM01000002">
    <property type="protein sequence ID" value="TFC08093.1"/>
    <property type="molecule type" value="Genomic_DNA"/>
</dbReference>
<feature type="region of interest" description="Disordered" evidence="5">
    <location>
        <begin position="1"/>
        <end position="23"/>
    </location>
</feature>
<organism evidence="7 8">
    <name type="scientific">Cryobacterium mannosilyticum</name>
    <dbReference type="NCBI Taxonomy" id="1259190"/>
    <lineage>
        <taxon>Bacteria</taxon>
        <taxon>Bacillati</taxon>
        <taxon>Actinomycetota</taxon>
        <taxon>Actinomycetes</taxon>
        <taxon>Micrococcales</taxon>
        <taxon>Microbacteriaceae</taxon>
        <taxon>Cryobacterium</taxon>
    </lineage>
</organism>
<keyword evidence="1" id="KW-0001">2Fe-2S</keyword>
<evidence type="ECO:0000313" key="8">
    <source>
        <dbReference type="Proteomes" id="UP000297643"/>
    </source>
</evidence>
<dbReference type="SMART" id="SM00704">
    <property type="entry name" value="ZnF_CDGSH"/>
    <property type="match status" value="1"/>
</dbReference>
<evidence type="ECO:0000256" key="2">
    <source>
        <dbReference type="ARBA" id="ARBA00022723"/>
    </source>
</evidence>
<gene>
    <name evidence="7" type="ORF">E3O32_00315</name>
</gene>
<protein>
    <submittedName>
        <fullName evidence="7">CDGSH iron-sulfur domain-containing protein</fullName>
    </submittedName>
</protein>
<keyword evidence="4" id="KW-0411">Iron-sulfur</keyword>
<evidence type="ECO:0000256" key="4">
    <source>
        <dbReference type="ARBA" id="ARBA00023014"/>
    </source>
</evidence>
<reference evidence="7 8" key="1">
    <citation type="submission" date="2019-03" db="EMBL/GenBank/DDBJ databases">
        <title>Genomics of glacier-inhabiting Cryobacterium strains.</title>
        <authorList>
            <person name="Liu Q."/>
            <person name="Xin Y.-H."/>
        </authorList>
    </citation>
    <scope>NUCLEOTIDE SEQUENCE [LARGE SCALE GENOMIC DNA]</scope>
    <source>
        <strain evidence="7 8">RHLT2-21</strain>
    </source>
</reference>
<sequence length="104" mass="10525">MAGRAQFAPEPAPRVGRAAPGRDCGGLVTPAASHPPVTITACPDGPLLVRGDVEIMAPGGPVPRTRRTVALCRCGVSMIKPFCDGTHKLVGFTTAPNDPAGPGS</sequence>
<evidence type="ECO:0000259" key="6">
    <source>
        <dbReference type="SMART" id="SM00704"/>
    </source>
</evidence>